<feature type="compositionally biased region" description="Polar residues" evidence="5">
    <location>
        <begin position="55"/>
        <end position="77"/>
    </location>
</feature>
<feature type="transmembrane region" description="Helical" evidence="6">
    <location>
        <begin position="365"/>
        <end position="382"/>
    </location>
</feature>
<evidence type="ECO:0000256" key="6">
    <source>
        <dbReference type="SAM" id="Phobius"/>
    </source>
</evidence>
<evidence type="ECO:0000256" key="3">
    <source>
        <dbReference type="ARBA" id="ARBA00022989"/>
    </source>
</evidence>
<dbReference type="Proteomes" id="UP001176059">
    <property type="component" value="Unassembled WGS sequence"/>
</dbReference>
<evidence type="ECO:0000256" key="1">
    <source>
        <dbReference type="ARBA" id="ARBA00004141"/>
    </source>
</evidence>
<proteinExistence type="predicted"/>
<evidence type="ECO:0000259" key="7">
    <source>
        <dbReference type="Pfam" id="PF13515"/>
    </source>
</evidence>
<sequence>MSHQNSSTMRSSSSWVPYVPSSSSSSSPSKDHEPFHDVEAVPDVDYASRQAEGSYLTTNLTGSSNTRPTTPKASTLSMVAPSSGEPFSRPSLGRSATTPHLHHVRKRNSTLLRLNTGTHTPREWTVFGQLMENEGQTTPQSATFRRISRAHSTRASSGNISPRSSMIASYASVDVQSPVAEEDYFVRRSPEDSDSESESAHSSDSEDSSSHVSAVHEDEPQTKWHSLRERIPTIPVLYRNIFKCAVAYFIASLFTFNPYLSGFMSDLVSYGSGERRPLPSGHMVATVAVYFNPAKTMGGMIEADFFCIFGILYSAFICLSSMTLFWWLDVQPGWEWLADALAILWVGVGMSFLAWMKVYMANPQFNTAGSMMSIIIFVVLVKEGGLHTLLQVVFIVLCGAAVSNLICYLIWPQSATDTLRSNMMKTLDSFSTLLRMLTDTFLLEEPLHPRSQGRIQRAVEAHQSSFTSLKKNLKEADSEWIFWGRYRTPSNSDFAKFTRRSGPTRDSDNDGGRKKAYQDAVDSLNRLAQHLNGLRSGTRLQFELTQAGAVEQKAKGSRKAPGAAPNKSGQLVDVPSNDSAMEEDDEETAILKAAAVMFGDLVDDLGPPMKALSGTCTTGLKRLRESFLHSQQAHRHGHHSQFHFSEFDELIESIDAALLRFESTSNHAMMRLYRKSDLFRLSSWQNQSRESIPGTPISARGRSNTVTSIAKSENALLSGDGTEHVFLVYFFIFTLQEFAREMTMLVDAMERIYAVEAERLTWSRWWSRVYDACKKNWSKWRSMRKRSAQSNSKKDGGLRKRLSRIILPQPRPFRPSFPKVTPHAPDTIQTPARKNLTFIGRVKQGLWSLSKRLKERDTKFAVKAGMATAILAAPAFFDSTRPLFVRYYGDWALISFFVVMSPTIGATNFLGLHRILGTLFGAAVAAGIFSLFSENAIVLSIFGFFFSIPCFYYLVSKPVYASSARFVLLTYNLTCLYCYNLREKDLSVANVAYHRALSVTIGVVWAALVSRFWWPAEARRELSKALGEFCLNVGWLYTRLVMSNSFTPERTAEDEDIETPPSTADNSLERPRVNSSIMEFMAMELHLQIKLIELQGLLGQAQHEPRLKGPFPVAMYRGILTSLQTILDKLHSMRCVTTREEWYTVSVLHVLSMENTHNFLICAHQNVRQDFIVPVNKERRDMVGNIILYFSTLASAFRLKAPLPPYLPPAEESRQQLHLPPSSQVHAIRRLEVVRNRDVKGSKQLLFFAYAMAMKGVTQELQMLGHTLQDAFGVIGQSTAEFDALFMDTEDKRRRTEYIA</sequence>
<feature type="compositionally biased region" description="Polar residues" evidence="5">
    <location>
        <begin position="153"/>
        <end position="162"/>
    </location>
</feature>
<feature type="region of interest" description="Disordered" evidence="5">
    <location>
        <begin position="552"/>
        <end position="582"/>
    </location>
</feature>
<feature type="region of interest" description="Disordered" evidence="5">
    <location>
        <begin position="135"/>
        <end position="162"/>
    </location>
</feature>
<reference evidence="8" key="1">
    <citation type="submission" date="2022-08" db="EMBL/GenBank/DDBJ databases">
        <authorList>
            <consortium name="DOE Joint Genome Institute"/>
            <person name="Min B."/>
            <person name="Sierra-Patev S."/>
            <person name="Naranjo-Ortiz M."/>
            <person name="Looney B."/>
            <person name="Konkel Z."/>
            <person name="Slot J.C."/>
            <person name="Sakamoto Y."/>
            <person name="Steenwyk J.L."/>
            <person name="Rokas A."/>
            <person name="Carro J."/>
            <person name="Camarero S."/>
            <person name="Ferreira P."/>
            <person name="Molpeceres G."/>
            <person name="Ruiz-duenas F.J."/>
            <person name="Serrano A."/>
            <person name="Henrissat B."/>
            <person name="Drula E."/>
            <person name="Hughes K.W."/>
            <person name="Mata J.L."/>
            <person name="Ishikawa N.K."/>
            <person name="Vargas-Isla R."/>
            <person name="Ushijima S."/>
            <person name="Smith C.A."/>
            <person name="Ahrendt S."/>
            <person name="Andreopoulos W."/>
            <person name="He G."/>
            <person name="LaButti K."/>
            <person name="Lipzen A."/>
            <person name="Ng V."/>
            <person name="Riley R."/>
            <person name="Sandor L."/>
            <person name="Barry K."/>
            <person name="Martinez A.T."/>
            <person name="Xiao Y."/>
            <person name="Gibbons J.G."/>
            <person name="Terashima K."/>
            <person name="Hibbett D.S."/>
            <person name="Grigoriev I.V."/>
        </authorList>
    </citation>
    <scope>NUCLEOTIDE SEQUENCE</scope>
    <source>
        <strain evidence="8">ET3784</strain>
    </source>
</reference>
<feature type="compositionally biased region" description="Low complexity" evidence="5">
    <location>
        <begin position="11"/>
        <end position="28"/>
    </location>
</feature>
<feature type="region of interest" description="Disordered" evidence="5">
    <location>
        <begin position="186"/>
        <end position="222"/>
    </location>
</feature>
<evidence type="ECO:0000313" key="9">
    <source>
        <dbReference type="Proteomes" id="UP001176059"/>
    </source>
</evidence>
<protein>
    <recommendedName>
        <fullName evidence="7">Integral membrane bound transporter domain-containing protein</fullName>
    </recommendedName>
</protein>
<dbReference type="EMBL" id="JANVFO010000018">
    <property type="protein sequence ID" value="KAJ3733390.1"/>
    <property type="molecule type" value="Genomic_DNA"/>
</dbReference>
<comment type="subcellular location">
    <subcellularLocation>
        <location evidence="1">Membrane</location>
        <topology evidence="1">Multi-pass membrane protein</topology>
    </subcellularLocation>
</comment>
<feature type="transmembrane region" description="Helical" evidence="6">
    <location>
        <begin position="994"/>
        <end position="1014"/>
    </location>
</feature>
<keyword evidence="3 6" id="KW-1133">Transmembrane helix</keyword>
<gene>
    <name evidence="8" type="ORF">DFJ43DRAFT_1223390</name>
</gene>
<feature type="compositionally biased region" description="Basic and acidic residues" evidence="5">
    <location>
        <begin position="29"/>
        <end position="39"/>
    </location>
</feature>
<feature type="transmembrane region" description="Helical" evidence="6">
    <location>
        <begin position="912"/>
        <end position="931"/>
    </location>
</feature>
<organism evidence="8 9">
    <name type="scientific">Lentinula guzmanii</name>
    <dbReference type="NCBI Taxonomy" id="2804957"/>
    <lineage>
        <taxon>Eukaryota</taxon>
        <taxon>Fungi</taxon>
        <taxon>Dikarya</taxon>
        <taxon>Basidiomycota</taxon>
        <taxon>Agaricomycotina</taxon>
        <taxon>Agaricomycetes</taxon>
        <taxon>Agaricomycetidae</taxon>
        <taxon>Agaricales</taxon>
        <taxon>Marasmiineae</taxon>
        <taxon>Omphalotaceae</taxon>
        <taxon>Lentinula</taxon>
    </lineage>
</organism>
<evidence type="ECO:0000256" key="5">
    <source>
        <dbReference type="SAM" id="MobiDB-lite"/>
    </source>
</evidence>
<dbReference type="InterPro" id="IPR052430">
    <property type="entry name" value="IVT-Associated"/>
</dbReference>
<evidence type="ECO:0000256" key="2">
    <source>
        <dbReference type="ARBA" id="ARBA00022692"/>
    </source>
</evidence>
<name>A0AA38JNN2_9AGAR</name>
<dbReference type="GO" id="GO:0016020">
    <property type="term" value="C:membrane"/>
    <property type="evidence" value="ECO:0007669"/>
    <property type="project" value="UniProtKB-SubCell"/>
</dbReference>
<feature type="compositionally biased region" description="Basic and acidic residues" evidence="5">
    <location>
        <begin position="503"/>
        <end position="517"/>
    </location>
</feature>
<dbReference type="InterPro" id="IPR049453">
    <property type="entry name" value="Memb_transporter_dom"/>
</dbReference>
<feature type="domain" description="Integral membrane bound transporter" evidence="7">
    <location>
        <begin position="887"/>
        <end position="1009"/>
    </location>
</feature>
<evidence type="ECO:0000256" key="4">
    <source>
        <dbReference type="ARBA" id="ARBA00023136"/>
    </source>
</evidence>
<keyword evidence="9" id="KW-1185">Reference proteome</keyword>
<feature type="compositionally biased region" description="Polar residues" evidence="5">
    <location>
        <begin position="1"/>
        <end position="10"/>
    </location>
</feature>
<comment type="caution">
    <text evidence="8">The sequence shown here is derived from an EMBL/GenBank/DDBJ whole genome shotgun (WGS) entry which is preliminary data.</text>
</comment>
<dbReference type="Pfam" id="PF13515">
    <property type="entry name" value="FUSC_2"/>
    <property type="match status" value="1"/>
</dbReference>
<reference evidence="8" key="2">
    <citation type="journal article" date="2023" name="Proc. Natl. Acad. Sci. U.S.A.">
        <title>A global phylogenomic analysis of the shiitake genus Lentinula.</title>
        <authorList>
            <person name="Sierra-Patev S."/>
            <person name="Min B."/>
            <person name="Naranjo-Ortiz M."/>
            <person name="Looney B."/>
            <person name="Konkel Z."/>
            <person name="Slot J.C."/>
            <person name="Sakamoto Y."/>
            <person name="Steenwyk J.L."/>
            <person name="Rokas A."/>
            <person name="Carro J."/>
            <person name="Camarero S."/>
            <person name="Ferreira P."/>
            <person name="Molpeceres G."/>
            <person name="Ruiz-Duenas F.J."/>
            <person name="Serrano A."/>
            <person name="Henrissat B."/>
            <person name="Drula E."/>
            <person name="Hughes K.W."/>
            <person name="Mata J.L."/>
            <person name="Ishikawa N.K."/>
            <person name="Vargas-Isla R."/>
            <person name="Ushijima S."/>
            <person name="Smith C.A."/>
            <person name="Donoghue J."/>
            <person name="Ahrendt S."/>
            <person name="Andreopoulos W."/>
            <person name="He G."/>
            <person name="LaButti K."/>
            <person name="Lipzen A."/>
            <person name="Ng V."/>
            <person name="Riley R."/>
            <person name="Sandor L."/>
            <person name="Barry K."/>
            <person name="Martinez A.T."/>
            <person name="Xiao Y."/>
            <person name="Gibbons J.G."/>
            <person name="Terashima K."/>
            <person name="Grigoriev I.V."/>
            <person name="Hibbett D."/>
        </authorList>
    </citation>
    <scope>NUCLEOTIDE SEQUENCE</scope>
    <source>
        <strain evidence="8">ET3784</strain>
    </source>
</reference>
<accession>A0AA38JNN2</accession>
<dbReference type="PANTHER" id="PTHR47804">
    <property type="entry name" value="60S RIBOSOMAL PROTEIN L19"/>
    <property type="match status" value="1"/>
</dbReference>
<feature type="transmembrane region" description="Helical" evidence="6">
    <location>
        <begin position="388"/>
        <end position="411"/>
    </location>
</feature>
<evidence type="ECO:0000313" key="8">
    <source>
        <dbReference type="EMBL" id="KAJ3733390.1"/>
    </source>
</evidence>
<feature type="transmembrane region" description="Helical" evidence="6">
    <location>
        <begin position="305"/>
        <end position="328"/>
    </location>
</feature>
<feature type="transmembrane region" description="Helical" evidence="6">
    <location>
        <begin position="340"/>
        <end position="358"/>
    </location>
</feature>
<keyword evidence="2 6" id="KW-0812">Transmembrane</keyword>
<feature type="transmembrane region" description="Helical" evidence="6">
    <location>
        <begin position="937"/>
        <end position="954"/>
    </location>
</feature>
<feature type="region of interest" description="Disordered" evidence="5">
    <location>
        <begin position="494"/>
        <end position="517"/>
    </location>
</feature>
<dbReference type="PANTHER" id="PTHR47804:SF1">
    <property type="entry name" value="DUF2421 DOMAIN-CONTAINING PROTEIN"/>
    <property type="match status" value="1"/>
</dbReference>
<feature type="transmembrane region" description="Helical" evidence="6">
    <location>
        <begin position="860"/>
        <end position="877"/>
    </location>
</feature>
<feature type="region of interest" description="Disordered" evidence="5">
    <location>
        <begin position="1"/>
        <end position="105"/>
    </location>
</feature>
<keyword evidence="4 6" id="KW-0472">Membrane</keyword>